<keyword evidence="9 10" id="KW-0486">Methionine biosynthesis</keyword>
<dbReference type="EMBL" id="JAURUP010000023">
    <property type="protein sequence ID" value="MDP9751478.1"/>
    <property type="molecule type" value="Genomic_DNA"/>
</dbReference>
<evidence type="ECO:0000256" key="11">
    <source>
        <dbReference type="RuleBase" id="RU004171"/>
    </source>
</evidence>
<dbReference type="InterPro" id="IPR016204">
    <property type="entry name" value="HDH"/>
</dbReference>
<proteinExistence type="inferred from homology"/>
<dbReference type="SUPFAM" id="SSF51735">
    <property type="entry name" value="NAD(P)-binding Rossmann-fold domains"/>
    <property type="match status" value="1"/>
</dbReference>
<feature type="domain" description="Aspartate/homoserine dehydrogenase NAD-binding" evidence="14">
    <location>
        <begin position="9"/>
        <end position="122"/>
    </location>
</feature>
<keyword evidence="7 10" id="KW-0791">Threonine biosynthesis</keyword>
<dbReference type="PANTHER" id="PTHR43331:SF1">
    <property type="entry name" value="HOMOSERINE DEHYDROGENASE"/>
    <property type="match status" value="1"/>
</dbReference>
<evidence type="ECO:0000256" key="2">
    <source>
        <dbReference type="ARBA" id="ARBA00005062"/>
    </source>
</evidence>
<reference evidence="15 16" key="1">
    <citation type="submission" date="2023-07" db="EMBL/GenBank/DDBJ databases">
        <title>Genomic Encyclopedia of Type Strains, Phase IV (KMG-IV): sequencing the most valuable type-strain genomes for metagenomic binning, comparative biology and taxonomic classification.</title>
        <authorList>
            <person name="Goeker M."/>
        </authorList>
    </citation>
    <scope>NUCLEOTIDE SEQUENCE [LARGE SCALE GENOMIC DNA]</scope>
    <source>
        <strain evidence="15 16">DSM 25963</strain>
    </source>
</reference>
<dbReference type="PIRSF" id="PIRSF000098">
    <property type="entry name" value="Homoser_dehydrog"/>
    <property type="match status" value="1"/>
</dbReference>
<evidence type="ECO:0000313" key="15">
    <source>
        <dbReference type="EMBL" id="MDP9751478.1"/>
    </source>
</evidence>
<protein>
    <recommendedName>
        <fullName evidence="5 10">Homoserine dehydrogenase</fullName>
        <ecNumber evidence="4 10">1.1.1.3</ecNumber>
    </recommendedName>
</protein>
<evidence type="ECO:0000256" key="5">
    <source>
        <dbReference type="ARBA" id="ARBA00013376"/>
    </source>
</evidence>
<evidence type="ECO:0000259" key="14">
    <source>
        <dbReference type="Pfam" id="PF03447"/>
    </source>
</evidence>
<dbReference type="GO" id="GO:0004412">
    <property type="term" value="F:homoserine dehydrogenase activity"/>
    <property type="evidence" value="ECO:0007669"/>
    <property type="project" value="UniProtKB-EC"/>
</dbReference>
<accession>A0ABT9M5T5</accession>
<sequence length="429" mass="48033">MTVKIGLLGLGTVGTGVYKLITSRGGHIKESTGVYPEIKKILVKNLNKPRKVKVEGLLTQNAEEILKDKEIKIVIEAIGGIYPAYEYVKEALLSGKHVITANKELIAQYGEELNEIAEKNRVFLKCEASVGGAIPILHQIDRLKITGEIDFVGGIVNGTTNYILTKMTTEGRSYEEALKEAQQLGYAEANPDYDVKGFDALYKLVILMREVFNINVPINSIPRKGIDEITTQDLNYSNKWGYKIKLFAWGKKVKDGIFAGVEPVLVEENNILSRVNDVNNAIILRGDSFGEYVFVGKGAGELPTGDAVVADLIDILLNYDIKDNLRINLLPIRQGSFTDTFYIRLRLYKEDILGLKKVLKLLKEQRVSIVESSSENGTFAAIVKTKKNVEELIEKLEQITEIKAFFKVLQEDIIEELKLSEFKDFVEVI</sequence>
<dbReference type="SUPFAM" id="SSF55347">
    <property type="entry name" value="Glyceraldehyde-3-phosphate dehydrogenase-like, C-terminal domain"/>
    <property type="match status" value="1"/>
</dbReference>
<dbReference type="Pfam" id="PF00742">
    <property type="entry name" value="Homoserine_dh"/>
    <property type="match status" value="1"/>
</dbReference>
<gene>
    <name evidence="15" type="ORF">J2S24_001989</name>
</gene>
<keyword evidence="16" id="KW-1185">Reference proteome</keyword>
<dbReference type="Gene3D" id="3.40.50.720">
    <property type="entry name" value="NAD(P)-binding Rossmann-like Domain"/>
    <property type="match status" value="1"/>
</dbReference>
<evidence type="ECO:0000256" key="4">
    <source>
        <dbReference type="ARBA" id="ARBA00013213"/>
    </source>
</evidence>
<dbReference type="EC" id="1.1.1.3" evidence="4 10"/>
<evidence type="ECO:0000256" key="1">
    <source>
        <dbReference type="ARBA" id="ARBA00005056"/>
    </source>
</evidence>
<dbReference type="InterPro" id="IPR005106">
    <property type="entry name" value="Asp/hSer_DH_NAD-bd"/>
</dbReference>
<feature type="domain" description="Homoserine dehydrogenase catalytic" evidence="13">
    <location>
        <begin position="135"/>
        <end position="313"/>
    </location>
</feature>
<evidence type="ECO:0000256" key="6">
    <source>
        <dbReference type="ARBA" id="ARBA00022605"/>
    </source>
</evidence>
<keyword evidence="12" id="KW-0175">Coiled coil</keyword>
<dbReference type="InterPro" id="IPR001342">
    <property type="entry name" value="HDH_cat"/>
</dbReference>
<comment type="caution">
    <text evidence="15">The sequence shown here is derived from an EMBL/GenBank/DDBJ whole genome shotgun (WGS) entry which is preliminary data.</text>
</comment>
<evidence type="ECO:0000256" key="12">
    <source>
        <dbReference type="SAM" id="Coils"/>
    </source>
</evidence>
<dbReference type="Gene3D" id="3.30.360.10">
    <property type="entry name" value="Dihydrodipicolinate Reductase, domain 2"/>
    <property type="match status" value="1"/>
</dbReference>
<comment type="pathway">
    <text evidence="1 10">Amino-acid biosynthesis; L-threonine biosynthesis; L-threonine from L-aspartate: step 3/5.</text>
</comment>
<evidence type="ECO:0000256" key="9">
    <source>
        <dbReference type="ARBA" id="ARBA00023167"/>
    </source>
</evidence>
<dbReference type="InterPro" id="IPR036291">
    <property type="entry name" value="NAD(P)-bd_dom_sf"/>
</dbReference>
<name>A0ABT9M5T5_9THEO</name>
<keyword evidence="6 10" id="KW-0028">Amino-acid biosynthesis</keyword>
<dbReference type="Gene3D" id="3.30.70.3100">
    <property type="match status" value="1"/>
</dbReference>
<dbReference type="PROSITE" id="PS01042">
    <property type="entry name" value="HOMOSER_DHGENASE"/>
    <property type="match status" value="1"/>
</dbReference>
<evidence type="ECO:0000256" key="8">
    <source>
        <dbReference type="ARBA" id="ARBA00023002"/>
    </source>
</evidence>
<dbReference type="RefSeq" id="WP_307681386.1">
    <property type="nucleotide sequence ID" value="NZ_JAURUP010000023.1"/>
</dbReference>
<comment type="catalytic activity">
    <reaction evidence="10">
        <text>L-homoserine + NADP(+) = L-aspartate 4-semialdehyde + NADPH + H(+)</text>
        <dbReference type="Rhea" id="RHEA:15761"/>
        <dbReference type="ChEBI" id="CHEBI:15378"/>
        <dbReference type="ChEBI" id="CHEBI:57476"/>
        <dbReference type="ChEBI" id="CHEBI:57783"/>
        <dbReference type="ChEBI" id="CHEBI:58349"/>
        <dbReference type="ChEBI" id="CHEBI:537519"/>
        <dbReference type="EC" id="1.1.1.3"/>
    </reaction>
</comment>
<comment type="similarity">
    <text evidence="3 11">Belongs to the homoserine dehydrogenase family.</text>
</comment>
<dbReference type="InterPro" id="IPR019811">
    <property type="entry name" value="HDH_CS"/>
</dbReference>
<organism evidence="15 16">
    <name type="scientific">Thermoanaerobacter pentosaceus</name>
    <dbReference type="NCBI Taxonomy" id="694059"/>
    <lineage>
        <taxon>Bacteria</taxon>
        <taxon>Bacillati</taxon>
        <taxon>Bacillota</taxon>
        <taxon>Clostridia</taxon>
        <taxon>Thermoanaerobacterales</taxon>
        <taxon>Thermoanaerobacteraceae</taxon>
        <taxon>Thermoanaerobacter</taxon>
    </lineage>
</organism>
<dbReference type="Pfam" id="PF03447">
    <property type="entry name" value="NAD_binding_3"/>
    <property type="match status" value="1"/>
</dbReference>
<evidence type="ECO:0000313" key="16">
    <source>
        <dbReference type="Proteomes" id="UP001223886"/>
    </source>
</evidence>
<evidence type="ECO:0000259" key="13">
    <source>
        <dbReference type="Pfam" id="PF00742"/>
    </source>
</evidence>
<dbReference type="PANTHER" id="PTHR43331">
    <property type="entry name" value="HOMOSERINE DEHYDROGENASE"/>
    <property type="match status" value="1"/>
</dbReference>
<evidence type="ECO:0000256" key="3">
    <source>
        <dbReference type="ARBA" id="ARBA00006753"/>
    </source>
</evidence>
<feature type="coiled-coil region" evidence="12">
    <location>
        <begin position="345"/>
        <end position="402"/>
    </location>
</feature>
<evidence type="ECO:0000256" key="10">
    <source>
        <dbReference type="RuleBase" id="RU000579"/>
    </source>
</evidence>
<dbReference type="Proteomes" id="UP001223886">
    <property type="component" value="Unassembled WGS sequence"/>
</dbReference>
<keyword evidence="10" id="KW-0521">NADP</keyword>
<comment type="pathway">
    <text evidence="2 10">Amino-acid biosynthesis; L-methionine biosynthesis via de novo pathway; L-homoserine from L-aspartate: step 3/3.</text>
</comment>
<dbReference type="NCBIfam" id="NF004976">
    <property type="entry name" value="PRK06349.1"/>
    <property type="match status" value="1"/>
</dbReference>
<keyword evidence="8 10" id="KW-0560">Oxidoreductase</keyword>
<evidence type="ECO:0000256" key="7">
    <source>
        <dbReference type="ARBA" id="ARBA00022697"/>
    </source>
</evidence>